<dbReference type="PANTHER" id="PTHR43386:SF1">
    <property type="entry name" value="D,D-DIPEPTIDE TRANSPORT SYSTEM PERMEASE PROTEIN DDPC-RELATED"/>
    <property type="match status" value="1"/>
</dbReference>
<evidence type="ECO:0000256" key="3">
    <source>
        <dbReference type="ARBA" id="ARBA00022475"/>
    </source>
</evidence>
<dbReference type="SUPFAM" id="SSF161098">
    <property type="entry name" value="MetI-like"/>
    <property type="match status" value="1"/>
</dbReference>
<organism evidence="9 10">
    <name type="scientific">Dethiosulfatarculus sandiegensis</name>
    <dbReference type="NCBI Taxonomy" id="1429043"/>
    <lineage>
        <taxon>Bacteria</taxon>
        <taxon>Pseudomonadati</taxon>
        <taxon>Thermodesulfobacteriota</taxon>
        <taxon>Desulfarculia</taxon>
        <taxon>Desulfarculales</taxon>
        <taxon>Desulfarculaceae</taxon>
        <taxon>Dethiosulfatarculus</taxon>
    </lineage>
</organism>
<feature type="transmembrane region" description="Helical" evidence="7">
    <location>
        <begin position="238"/>
        <end position="260"/>
    </location>
</feature>
<evidence type="ECO:0000256" key="4">
    <source>
        <dbReference type="ARBA" id="ARBA00022692"/>
    </source>
</evidence>
<comment type="caution">
    <text evidence="9">The sequence shown here is derived from an EMBL/GenBank/DDBJ whole genome shotgun (WGS) entry which is preliminary data.</text>
</comment>
<dbReference type="Pfam" id="PF12911">
    <property type="entry name" value="OppC_N"/>
    <property type="match status" value="1"/>
</dbReference>
<dbReference type="PATRIC" id="fig|1429043.3.peg.1503"/>
<feature type="transmembrane region" description="Helical" evidence="7">
    <location>
        <begin position="106"/>
        <end position="128"/>
    </location>
</feature>
<dbReference type="PROSITE" id="PS50928">
    <property type="entry name" value="ABC_TM1"/>
    <property type="match status" value="1"/>
</dbReference>
<reference evidence="9 10" key="1">
    <citation type="submission" date="2013-11" db="EMBL/GenBank/DDBJ databases">
        <title>Metagenomic analysis of a methanogenic consortium involved in long chain n-alkane degradation.</title>
        <authorList>
            <person name="Davidova I.A."/>
            <person name="Callaghan A.V."/>
            <person name="Wawrik B."/>
            <person name="Pruitt S."/>
            <person name="Marks C."/>
            <person name="Duncan K.E."/>
            <person name="Suflita J.M."/>
        </authorList>
    </citation>
    <scope>NUCLEOTIDE SEQUENCE [LARGE SCALE GENOMIC DNA]</scope>
    <source>
        <strain evidence="9 10">SPR</strain>
    </source>
</reference>
<dbReference type="Pfam" id="PF00528">
    <property type="entry name" value="BPD_transp_1"/>
    <property type="match status" value="1"/>
</dbReference>
<evidence type="ECO:0000313" key="10">
    <source>
        <dbReference type="Proteomes" id="UP000032233"/>
    </source>
</evidence>
<sequence length="275" mass="29105">MTMRPKMNSLITAGLLILGMLGLAAVLAPFIMPHDPLGANLLNRLKPPSFSYPLGTDHLGRCVFSRLLLGARYTLCAGLLASMGALFLGALAGLTAGLAKPGLRGVMNIFMDVVLAFPGLVLALALTGVMGPSLFSLALALAGAGWAWWGRFVRGLAVTAREKPYVKGGIVCGVRGGRLLRYYLLPQVLPSTLVAASFKTGWMILGISGLSYLGLGAQPPIPEWGAMLQESRLYLTRAPWLMLAPGTMVTLAVLGFNFLAEGLRDALEVRQAGEL</sequence>
<keyword evidence="5 7" id="KW-1133">Transmembrane helix</keyword>
<dbReference type="Proteomes" id="UP000032233">
    <property type="component" value="Unassembled WGS sequence"/>
</dbReference>
<gene>
    <name evidence="9" type="ORF">X474_07075</name>
</gene>
<comment type="subcellular location">
    <subcellularLocation>
        <location evidence="1 7">Cell membrane</location>
        <topology evidence="1 7">Multi-pass membrane protein</topology>
    </subcellularLocation>
</comment>
<dbReference type="InterPro" id="IPR035906">
    <property type="entry name" value="MetI-like_sf"/>
</dbReference>
<evidence type="ECO:0000256" key="5">
    <source>
        <dbReference type="ARBA" id="ARBA00022989"/>
    </source>
</evidence>
<keyword evidence="4 7" id="KW-0812">Transmembrane</keyword>
<keyword evidence="2 7" id="KW-0813">Transport</keyword>
<dbReference type="Gene3D" id="1.10.3720.10">
    <property type="entry name" value="MetI-like"/>
    <property type="match status" value="1"/>
</dbReference>
<keyword evidence="3" id="KW-1003">Cell membrane</keyword>
<dbReference type="CDD" id="cd06261">
    <property type="entry name" value="TM_PBP2"/>
    <property type="match status" value="1"/>
</dbReference>
<evidence type="ECO:0000256" key="7">
    <source>
        <dbReference type="RuleBase" id="RU363032"/>
    </source>
</evidence>
<dbReference type="InterPro" id="IPR000515">
    <property type="entry name" value="MetI-like"/>
</dbReference>
<dbReference type="InterPro" id="IPR050366">
    <property type="entry name" value="BP-dependent_transpt_permease"/>
</dbReference>
<keyword evidence="10" id="KW-1185">Reference proteome</keyword>
<evidence type="ECO:0000256" key="1">
    <source>
        <dbReference type="ARBA" id="ARBA00004651"/>
    </source>
</evidence>
<keyword evidence="6 7" id="KW-0472">Membrane</keyword>
<evidence type="ECO:0000313" key="9">
    <source>
        <dbReference type="EMBL" id="KIX14903.1"/>
    </source>
</evidence>
<evidence type="ECO:0000256" key="2">
    <source>
        <dbReference type="ARBA" id="ARBA00022448"/>
    </source>
</evidence>
<evidence type="ECO:0000256" key="6">
    <source>
        <dbReference type="ARBA" id="ARBA00023136"/>
    </source>
</evidence>
<dbReference type="EMBL" id="AZAC01000008">
    <property type="protein sequence ID" value="KIX14903.1"/>
    <property type="molecule type" value="Genomic_DNA"/>
</dbReference>
<dbReference type="GO" id="GO:0055085">
    <property type="term" value="P:transmembrane transport"/>
    <property type="evidence" value="ECO:0007669"/>
    <property type="project" value="InterPro"/>
</dbReference>
<feature type="transmembrane region" description="Helical" evidence="7">
    <location>
        <begin position="134"/>
        <end position="153"/>
    </location>
</feature>
<dbReference type="PANTHER" id="PTHR43386">
    <property type="entry name" value="OLIGOPEPTIDE TRANSPORT SYSTEM PERMEASE PROTEIN APPC"/>
    <property type="match status" value="1"/>
</dbReference>
<name>A0A0D2HX10_9BACT</name>
<accession>A0A0D2HX10</accession>
<proteinExistence type="inferred from homology"/>
<protein>
    <recommendedName>
        <fullName evidence="8">ABC transmembrane type-1 domain-containing protein</fullName>
    </recommendedName>
</protein>
<dbReference type="STRING" id="1429043.X474_07075"/>
<evidence type="ECO:0000259" key="8">
    <source>
        <dbReference type="PROSITE" id="PS50928"/>
    </source>
</evidence>
<dbReference type="InParanoid" id="A0A0D2HX10"/>
<comment type="similarity">
    <text evidence="7">Belongs to the binding-protein-dependent transport system permease family.</text>
</comment>
<dbReference type="AlphaFoldDB" id="A0A0D2HX10"/>
<dbReference type="GO" id="GO:0005886">
    <property type="term" value="C:plasma membrane"/>
    <property type="evidence" value="ECO:0007669"/>
    <property type="project" value="UniProtKB-SubCell"/>
</dbReference>
<feature type="transmembrane region" description="Helical" evidence="7">
    <location>
        <begin position="71"/>
        <end position="94"/>
    </location>
</feature>
<feature type="domain" description="ABC transmembrane type-1" evidence="8">
    <location>
        <begin position="71"/>
        <end position="260"/>
    </location>
</feature>
<dbReference type="InterPro" id="IPR025966">
    <property type="entry name" value="OppC_N"/>
</dbReference>